<accession>A0A0L0G4T3</accession>
<dbReference type="RefSeq" id="XP_014157826.1">
    <property type="nucleotide sequence ID" value="XM_014302351.1"/>
</dbReference>
<keyword evidence="2" id="KW-1185">Reference proteome</keyword>
<evidence type="ECO:0000313" key="2">
    <source>
        <dbReference type="Proteomes" id="UP000054560"/>
    </source>
</evidence>
<name>A0A0L0G4T3_9EUKA</name>
<sequence>MRHLFDEQDLEKVASNIEENPHTPIHDHNYTAESQGLPCLCRPLRTNDEWKFHEKLAREIKSQVIGKAAQAHEMCKQRIDYVDGYNIFLKLPIHFNTAEWAQRFQTQAENRDDIEHLHTALRSEETAENATAAVNLAQQKAQEYMDAQPEQAHLPTVGEQNYPFLTPLAPSGDTPTANPQVMEELKRVMIEDEAAAAGRLKLT</sequence>
<dbReference type="Proteomes" id="UP000054560">
    <property type="component" value="Unassembled WGS sequence"/>
</dbReference>
<dbReference type="AlphaFoldDB" id="A0A0L0G4T3"/>
<evidence type="ECO:0000313" key="1">
    <source>
        <dbReference type="EMBL" id="KNC83924.1"/>
    </source>
</evidence>
<dbReference type="EMBL" id="KQ241800">
    <property type="protein sequence ID" value="KNC83924.1"/>
    <property type="molecule type" value="Genomic_DNA"/>
</dbReference>
<organism evidence="1 2">
    <name type="scientific">Sphaeroforma arctica JP610</name>
    <dbReference type="NCBI Taxonomy" id="667725"/>
    <lineage>
        <taxon>Eukaryota</taxon>
        <taxon>Ichthyosporea</taxon>
        <taxon>Ichthyophonida</taxon>
        <taxon>Sphaeroforma</taxon>
    </lineage>
</organism>
<proteinExistence type="predicted"/>
<protein>
    <submittedName>
        <fullName evidence="1">Uncharacterized protein</fullName>
    </submittedName>
</protein>
<gene>
    <name evidence="1" type="ORF">SARC_03839</name>
</gene>
<reference evidence="1 2" key="1">
    <citation type="submission" date="2011-02" db="EMBL/GenBank/DDBJ databases">
        <title>The Genome Sequence of Sphaeroforma arctica JP610.</title>
        <authorList>
            <consortium name="The Broad Institute Genome Sequencing Platform"/>
            <person name="Russ C."/>
            <person name="Cuomo C."/>
            <person name="Young S.K."/>
            <person name="Zeng Q."/>
            <person name="Gargeya S."/>
            <person name="Alvarado L."/>
            <person name="Berlin A."/>
            <person name="Chapman S.B."/>
            <person name="Chen Z."/>
            <person name="Freedman E."/>
            <person name="Gellesch M."/>
            <person name="Goldberg J."/>
            <person name="Griggs A."/>
            <person name="Gujja S."/>
            <person name="Heilman E."/>
            <person name="Heiman D."/>
            <person name="Howarth C."/>
            <person name="Mehta T."/>
            <person name="Neiman D."/>
            <person name="Pearson M."/>
            <person name="Roberts A."/>
            <person name="Saif S."/>
            <person name="Shea T."/>
            <person name="Shenoy N."/>
            <person name="Sisk P."/>
            <person name="Stolte C."/>
            <person name="Sykes S."/>
            <person name="White J."/>
            <person name="Yandava C."/>
            <person name="Burger G."/>
            <person name="Gray M.W."/>
            <person name="Holland P.W.H."/>
            <person name="King N."/>
            <person name="Lang F.B.F."/>
            <person name="Roger A.J."/>
            <person name="Ruiz-Trillo I."/>
            <person name="Haas B."/>
            <person name="Nusbaum C."/>
            <person name="Birren B."/>
        </authorList>
    </citation>
    <scope>NUCLEOTIDE SEQUENCE [LARGE SCALE GENOMIC DNA]</scope>
    <source>
        <strain evidence="1 2">JP610</strain>
    </source>
</reference>
<dbReference type="GeneID" id="25904343"/>